<evidence type="ECO:0000256" key="1">
    <source>
        <dbReference type="ARBA" id="ARBA00010641"/>
    </source>
</evidence>
<dbReference type="SUPFAM" id="SSF88946">
    <property type="entry name" value="Sigma2 domain of RNA polymerase sigma factors"/>
    <property type="match status" value="1"/>
</dbReference>
<dbReference type="InterPro" id="IPR013324">
    <property type="entry name" value="RNA_pol_sigma_r3/r4-like"/>
</dbReference>
<dbReference type="Pfam" id="PF08281">
    <property type="entry name" value="Sigma70_r4_2"/>
    <property type="match status" value="1"/>
</dbReference>
<dbReference type="Pfam" id="PF04542">
    <property type="entry name" value="Sigma70_r2"/>
    <property type="match status" value="1"/>
</dbReference>
<dbReference type="PANTHER" id="PTHR43133:SF62">
    <property type="entry name" value="RNA POLYMERASE SIGMA FACTOR SIGZ"/>
    <property type="match status" value="1"/>
</dbReference>
<dbReference type="InterPro" id="IPR036388">
    <property type="entry name" value="WH-like_DNA-bd_sf"/>
</dbReference>
<dbReference type="GO" id="GO:0006352">
    <property type="term" value="P:DNA-templated transcription initiation"/>
    <property type="evidence" value="ECO:0007669"/>
    <property type="project" value="InterPro"/>
</dbReference>
<protein>
    <submittedName>
        <fullName evidence="8">RNA polymerase ECF-type sigma factor</fullName>
    </submittedName>
</protein>
<dbReference type="InterPro" id="IPR013325">
    <property type="entry name" value="RNA_pol_sigma_r2"/>
</dbReference>
<keyword evidence="2" id="KW-0805">Transcription regulation</keyword>
<proteinExistence type="inferred from homology"/>
<dbReference type="GO" id="GO:0003677">
    <property type="term" value="F:DNA binding"/>
    <property type="evidence" value="ECO:0007669"/>
    <property type="project" value="InterPro"/>
</dbReference>
<dbReference type="Gene3D" id="1.10.10.10">
    <property type="entry name" value="Winged helix-like DNA-binding domain superfamily/Winged helix DNA-binding domain"/>
    <property type="match status" value="1"/>
</dbReference>
<sequence length="208" mass="22606">MTTAAPTRPPQRRARRSPDPEGDVALMERVAAGDEAALATLYDRYARVVFAFGLRIVGDRGLAEEVLQEVFFRAWRRADAYQAGRGEPITWLLSLTHNLAIDEVRKRRRRPQKAEGPAPELLLDGVADAGPTVEEEAWRGALRGELTGALATLPPAQREAVSLAYFGGLTQREIAETVGAPLGTIKTRLRLGLDKLRVELEGATAGAA</sequence>
<reference evidence="8" key="1">
    <citation type="submission" date="2020-02" db="EMBL/GenBank/DDBJ databases">
        <authorList>
            <person name="Meier V. D."/>
        </authorList>
    </citation>
    <scope>NUCLEOTIDE SEQUENCE</scope>
    <source>
        <strain evidence="8">AVDCRST_MAG19</strain>
    </source>
</reference>
<dbReference type="InterPro" id="IPR014284">
    <property type="entry name" value="RNA_pol_sigma-70_dom"/>
</dbReference>
<dbReference type="InterPro" id="IPR007627">
    <property type="entry name" value="RNA_pol_sigma70_r2"/>
</dbReference>
<dbReference type="PANTHER" id="PTHR43133">
    <property type="entry name" value="RNA POLYMERASE ECF-TYPE SIGMA FACTO"/>
    <property type="match status" value="1"/>
</dbReference>
<keyword evidence="3" id="KW-0731">Sigma factor</keyword>
<dbReference type="AlphaFoldDB" id="A0A6J4V0X3"/>
<feature type="domain" description="RNA polymerase sigma-70 region 2" evidence="6">
    <location>
        <begin position="41"/>
        <end position="110"/>
    </location>
</feature>
<evidence type="ECO:0000256" key="5">
    <source>
        <dbReference type="SAM" id="MobiDB-lite"/>
    </source>
</evidence>
<organism evidence="8">
    <name type="scientific">uncultured Thermomicrobiales bacterium</name>
    <dbReference type="NCBI Taxonomy" id="1645740"/>
    <lineage>
        <taxon>Bacteria</taxon>
        <taxon>Pseudomonadati</taxon>
        <taxon>Thermomicrobiota</taxon>
        <taxon>Thermomicrobia</taxon>
        <taxon>Thermomicrobiales</taxon>
        <taxon>environmental samples</taxon>
    </lineage>
</organism>
<keyword evidence="4" id="KW-0804">Transcription</keyword>
<evidence type="ECO:0000259" key="6">
    <source>
        <dbReference type="Pfam" id="PF04542"/>
    </source>
</evidence>
<comment type="similarity">
    <text evidence="1">Belongs to the sigma-70 factor family. ECF subfamily.</text>
</comment>
<accession>A0A6J4V0X3</accession>
<dbReference type="SUPFAM" id="SSF88659">
    <property type="entry name" value="Sigma3 and sigma4 domains of RNA polymerase sigma factors"/>
    <property type="match status" value="1"/>
</dbReference>
<name>A0A6J4V0X3_9BACT</name>
<evidence type="ECO:0000259" key="7">
    <source>
        <dbReference type="Pfam" id="PF08281"/>
    </source>
</evidence>
<dbReference type="GO" id="GO:0016987">
    <property type="term" value="F:sigma factor activity"/>
    <property type="evidence" value="ECO:0007669"/>
    <property type="project" value="UniProtKB-KW"/>
</dbReference>
<dbReference type="NCBIfam" id="TIGR02937">
    <property type="entry name" value="sigma70-ECF"/>
    <property type="match status" value="1"/>
</dbReference>
<dbReference type="Gene3D" id="1.10.1740.10">
    <property type="match status" value="1"/>
</dbReference>
<feature type="domain" description="RNA polymerase sigma factor 70 region 4 type 2" evidence="7">
    <location>
        <begin position="145"/>
        <end position="196"/>
    </location>
</feature>
<feature type="region of interest" description="Disordered" evidence="5">
    <location>
        <begin position="1"/>
        <end position="20"/>
    </location>
</feature>
<evidence type="ECO:0000256" key="2">
    <source>
        <dbReference type="ARBA" id="ARBA00023015"/>
    </source>
</evidence>
<dbReference type="InterPro" id="IPR039425">
    <property type="entry name" value="RNA_pol_sigma-70-like"/>
</dbReference>
<evidence type="ECO:0000313" key="8">
    <source>
        <dbReference type="EMBL" id="CAA9565309.1"/>
    </source>
</evidence>
<dbReference type="CDD" id="cd06171">
    <property type="entry name" value="Sigma70_r4"/>
    <property type="match status" value="1"/>
</dbReference>
<dbReference type="InterPro" id="IPR013249">
    <property type="entry name" value="RNA_pol_sigma70_r4_t2"/>
</dbReference>
<evidence type="ECO:0000256" key="4">
    <source>
        <dbReference type="ARBA" id="ARBA00023163"/>
    </source>
</evidence>
<gene>
    <name evidence="8" type="ORF">AVDCRST_MAG19-2196</name>
</gene>
<dbReference type="EMBL" id="CADCWL010000101">
    <property type="protein sequence ID" value="CAA9565309.1"/>
    <property type="molecule type" value="Genomic_DNA"/>
</dbReference>
<evidence type="ECO:0000256" key="3">
    <source>
        <dbReference type="ARBA" id="ARBA00023082"/>
    </source>
</evidence>